<comment type="caution">
    <text evidence="2">The sequence shown here is derived from an EMBL/GenBank/DDBJ whole genome shotgun (WGS) entry which is preliminary data.</text>
</comment>
<gene>
    <name evidence="2" type="ORF">IFO67_00195</name>
</gene>
<dbReference type="EMBL" id="JACYTO010000001">
    <property type="protein sequence ID" value="MBD8501302.1"/>
    <property type="molecule type" value="Genomic_DNA"/>
</dbReference>
<evidence type="ECO:0000313" key="3">
    <source>
        <dbReference type="Proteomes" id="UP000603602"/>
    </source>
</evidence>
<feature type="transmembrane region" description="Helical" evidence="1">
    <location>
        <begin position="12"/>
        <end position="37"/>
    </location>
</feature>
<keyword evidence="1" id="KW-0812">Transmembrane</keyword>
<evidence type="ECO:0000313" key="2">
    <source>
        <dbReference type="EMBL" id="MBD8501302.1"/>
    </source>
</evidence>
<dbReference type="Proteomes" id="UP000603602">
    <property type="component" value="Unassembled WGS sequence"/>
</dbReference>
<dbReference type="RefSeq" id="WP_187716168.1">
    <property type="nucleotide sequence ID" value="NZ_JACTAH010000001.1"/>
</dbReference>
<keyword evidence="1" id="KW-1133">Transmembrane helix</keyword>
<name>A0ABR9B4J5_9RHOO</name>
<dbReference type="InterPro" id="IPR045584">
    <property type="entry name" value="Pilin-like"/>
</dbReference>
<dbReference type="InterPro" id="IPR012902">
    <property type="entry name" value="N_methyl_site"/>
</dbReference>
<dbReference type="PROSITE" id="PS00409">
    <property type="entry name" value="PROKAR_NTER_METHYL"/>
    <property type="match status" value="1"/>
</dbReference>
<dbReference type="SUPFAM" id="SSF54523">
    <property type="entry name" value="Pili subunits"/>
    <property type="match status" value="1"/>
</dbReference>
<dbReference type="Pfam" id="PF07963">
    <property type="entry name" value="N_methyl"/>
    <property type="match status" value="1"/>
</dbReference>
<organism evidence="2 3">
    <name type="scientific">Thauera sedimentorum</name>
    <dbReference type="NCBI Taxonomy" id="2767595"/>
    <lineage>
        <taxon>Bacteria</taxon>
        <taxon>Pseudomonadati</taxon>
        <taxon>Pseudomonadota</taxon>
        <taxon>Betaproteobacteria</taxon>
        <taxon>Rhodocyclales</taxon>
        <taxon>Zoogloeaceae</taxon>
        <taxon>Thauera</taxon>
    </lineage>
</organism>
<dbReference type="NCBIfam" id="TIGR02532">
    <property type="entry name" value="IV_pilin_GFxxxE"/>
    <property type="match status" value="1"/>
</dbReference>
<evidence type="ECO:0000256" key="1">
    <source>
        <dbReference type="SAM" id="Phobius"/>
    </source>
</evidence>
<sequence>MKRLHASGHGQGGFTLVEVVVALTLLSLIVLGLLGALRSIGQTGERLEAQALVNDDLRLVSALLQSSLASASSSQRVALDAESQTVWLQGGPQSIEWLGVLPARHGVGGVMHLRLQLEATGVDHHRLVLYMAAYRGPEKVPDWEAFEPRVLLDGVTSMRVHYLGVREAQWTQEWQNETVLPEVLHLALSLRGRTWPPLVVRLLNSTDQPRPAAVVTERVLIGLPDA</sequence>
<accession>A0ABR9B4J5</accession>
<protein>
    <submittedName>
        <fullName evidence="2">Prepilin-type N-terminal cleavage/methylation domain-containing protein</fullName>
    </submittedName>
</protein>
<keyword evidence="3" id="KW-1185">Reference proteome</keyword>
<proteinExistence type="predicted"/>
<reference evidence="3" key="1">
    <citation type="submission" date="2023-07" db="EMBL/GenBank/DDBJ databases">
        <title>Thauera sp. CAU 1555 isolated from sand of Yaerae Beach.</title>
        <authorList>
            <person name="Kim W."/>
        </authorList>
    </citation>
    <scope>NUCLEOTIDE SEQUENCE [LARGE SCALE GENOMIC DNA]</scope>
    <source>
        <strain evidence="3">CAU 1555</strain>
    </source>
</reference>
<keyword evidence="1" id="KW-0472">Membrane</keyword>